<evidence type="ECO:0000313" key="7">
    <source>
        <dbReference type="EMBL" id="MXO58411.1"/>
    </source>
</evidence>
<evidence type="ECO:0000256" key="5">
    <source>
        <dbReference type="ARBA" id="ARBA00029594"/>
    </source>
</evidence>
<sequence length="531" mass="58107">MQSSYATASMWRKRVKQAMTLLLSTFLVLGVAAIALKLLFPLPARENFPEDLPVPAASTSFPALREMAEAGGEGESYVMLLDTGLLAISGRLALIRRAQGTIDAQYYIWEGDLAGRVMLEEIIAAADRGVRVRLLIDDNPTAGLDAMWAAVNSHPNIAVRIFNPLTIRAARPLNYLFDFPRLNRRMHNKSLTVDGMVTVVGGRNVGDVYFGAGDANLFIDIDALALGAIVPEVSREFETYWNSEPAYPAELILARAPMGAIEEYRTLHHVDTAKAEGYRKAANELIQTLTTQPAEDLLTTSTIDLLSDNPDKALGKVRHEDLLVEQIARIVGKSTKSLDLVSGYFVPGDRGLDILVGLARKGVATRVVTNGYAVTDVPMVHAGYYPSRVPLLRAGVRLYEAKRQGEEKTNARDFATTRFSGGGESVHAKTFAVDGKELFVGSFNIDPRSAVLNCEMGFLIHSPALAGRLKQALDRNLAEKTYAVSLNDAGETVWTTQHDGRPLSTTTEPDTTAVSRMLVWILSKLPIRWLL</sequence>
<evidence type="ECO:0000256" key="1">
    <source>
        <dbReference type="ARBA" id="ARBA00003145"/>
    </source>
</evidence>
<dbReference type="EMBL" id="WTYM01000023">
    <property type="protein sequence ID" value="MXO58411.1"/>
    <property type="molecule type" value="Genomic_DNA"/>
</dbReference>
<evidence type="ECO:0000259" key="6">
    <source>
        <dbReference type="PROSITE" id="PS50035"/>
    </source>
</evidence>
<dbReference type="GO" id="GO:0032049">
    <property type="term" value="P:cardiolipin biosynthetic process"/>
    <property type="evidence" value="ECO:0007669"/>
    <property type="project" value="UniProtKB-ARBA"/>
</dbReference>
<accession>A0A6I4SR15</accession>
<feature type="domain" description="PLD phosphodiesterase" evidence="6">
    <location>
        <begin position="422"/>
        <end position="449"/>
    </location>
</feature>
<dbReference type="SMART" id="SM00155">
    <property type="entry name" value="PLDc"/>
    <property type="match status" value="2"/>
</dbReference>
<dbReference type="CDD" id="cd09113">
    <property type="entry name" value="PLDc_ymdC_like_2"/>
    <property type="match status" value="1"/>
</dbReference>
<dbReference type="Pfam" id="PF13091">
    <property type="entry name" value="PLDc_2"/>
    <property type="match status" value="2"/>
</dbReference>
<organism evidence="7 8">
    <name type="scientific">Croceibacterium salegens</name>
    <dbReference type="NCBI Taxonomy" id="1737568"/>
    <lineage>
        <taxon>Bacteria</taxon>
        <taxon>Pseudomonadati</taxon>
        <taxon>Pseudomonadota</taxon>
        <taxon>Alphaproteobacteria</taxon>
        <taxon>Sphingomonadales</taxon>
        <taxon>Erythrobacteraceae</taxon>
        <taxon>Croceibacterium</taxon>
    </lineage>
</organism>
<dbReference type="PANTHER" id="PTHR21248">
    <property type="entry name" value="CARDIOLIPIN SYNTHASE"/>
    <property type="match status" value="1"/>
</dbReference>
<dbReference type="AlphaFoldDB" id="A0A6I4SR15"/>
<dbReference type="PROSITE" id="PS50035">
    <property type="entry name" value="PLD"/>
    <property type="match status" value="2"/>
</dbReference>
<proteinExistence type="predicted"/>
<name>A0A6I4SR15_9SPHN</name>
<dbReference type="GO" id="GO:0005576">
    <property type="term" value="C:extracellular region"/>
    <property type="evidence" value="ECO:0007669"/>
    <property type="project" value="UniProtKB-SubCell"/>
</dbReference>
<comment type="caution">
    <text evidence="7">The sequence shown here is derived from an EMBL/GenBank/DDBJ whole genome shotgun (WGS) entry which is preliminary data.</text>
</comment>
<dbReference type="InterPro" id="IPR001736">
    <property type="entry name" value="PLipase_D/transphosphatidylase"/>
</dbReference>
<comment type="function">
    <text evidence="1">Could be a virulence factor.</text>
</comment>
<feature type="domain" description="PLD phosphodiesterase" evidence="6">
    <location>
        <begin position="182"/>
        <end position="209"/>
    </location>
</feature>
<dbReference type="InterPro" id="IPR025202">
    <property type="entry name" value="PLD-like_dom"/>
</dbReference>
<keyword evidence="8" id="KW-1185">Reference proteome</keyword>
<reference evidence="7 8" key="1">
    <citation type="submission" date="2019-12" db="EMBL/GenBank/DDBJ databases">
        <title>Genomic-based taxomic classification of the family Erythrobacteraceae.</title>
        <authorList>
            <person name="Xu L."/>
        </authorList>
    </citation>
    <scope>NUCLEOTIDE SEQUENCE [LARGE SCALE GENOMIC DNA]</scope>
    <source>
        <strain evidence="7 8">MCCC 1K01500</strain>
    </source>
</reference>
<comment type="subcellular location">
    <subcellularLocation>
        <location evidence="2">Secreted</location>
    </subcellularLocation>
</comment>
<evidence type="ECO:0000256" key="4">
    <source>
        <dbReference type="ARBA" id="ARBA00022525"/>
    </source>
</evidence>
<evidence type="ECO:0000256" key="2">
    <source>
        <dbReference type="ARBA" id="ARBA00004613"/>
    </source>
</evidence>
<gene>
    <name evidence="7" type="ORF">GRI89_02470</name>
</gene>
<evidence type="ECO:0000256" key="3">
    <source>
        <dbReference type="ARBA" id="ARBA00018392"/>
    </source>
</evidence>
<dbReference type="SUPFAM" id="SSF56024">
    <property type="entry name" value="Phospholipase D/nuclease"/>
    <property type="match status" value="2"/>
</dbReference>
<protein>
    <recommendedName>
        <fullName evidence="3">Phospholipase D</fullName>
    </recommendedName>
    <alternativeName>
        <fullName evidence="5">Choline phosphatase</fullName>
    </alternativeName>
</protein>
<dbReference type="CDD" id="cd09111">
    <property type="entry name" value="PLDc_ymdC_like_1"/>
    <property type="match status" value="1"/>
</dbReference>
<dbReference type="Gene3D" id="3.30.870.10">
    <property type="entry name" value="Endonuclease Chain A"/>
    <property type="match status" value="2"/>
</dbReference>
<dbReference type="PANTHER" id="PTHR21248:SF12">
    <property type="entry name" value="CARDIOLIPIN SYNTHASE C"/>
    <property type="match status" value="1"/>
</dbReference>
<keyword evidence="4" id="KW-0964">Secreted</keyword>
<dbReference type="GO" id="GO:0030572">
    <property type="term" value="F:phosphatidyltransferase activity"/>
    <property type="evidence" value="ECO:0007669"/>
    <property type="project" value="UniProtKB-ARBA"/>
</dbReference>
<evidence type="ECO:0000313" key="8">
    <source>
        <dbReference type="Proteomes" id="UP000433652"/>
    </source>
</evidence>
<dbReference type="Proteomes" id="UP000433652">
    <property type="component" value="Unassembled WGS sequence"/>
</dbReference>